<keyword evidence="2" id="KW-0812">Transmembrane</keyword>
<dbReference type="Proteomes" id="UP001551675">
    <property type="component" value="Unassembled WGS sequence"/>
</dbReference>
<feature type="transmembrane region" description="Helical" evidence="2">
    <location>
        <begin position="280"/>
        <end position="300"/>
    </location>
</feature>
<feature type="transmembrane region" description="Helical" evidence="2">
    <location>
        <begin position="479"/>
        <end position="498"/>
    </location>
</feature>
<keyword evidence="2" id="KW-1133">Transmembrane helix</keyword>
<keyword evidence="4" id="KW-1185">Reference proteome</keyword>
<feature type="transmembrane region" description="Helical" evidence="2">
    <location>
        <begin position="320"/>
        <end position="339"/>
    </location>
</feature>
<feature type="transmembrane region" description="Helical" evidence="2">
    <location>
        <begin position="537"/>
        <end position="558"/>
    </location>
</feature>
<feature type="transmembrane region" description="Helical" evidence="2">
    <location>
        <begin position="252"/>
        <end position="273"/>
    </location>
</feature>
<feature type="transmembrane region" description="Helical" evidence="2">
    <location>
        <begin position="104"/>
        <end position="121"/>
    </location>
</feature>
<feature type="transmembrane region" description="Helical" evidence="2">
    <location>
        <begin position="47"/>
        <end position="66"/>
    </location>
</feature>
<accession>A0ABV3G958</accession>
<proteinExistence type="predicted"/>
<dbReference type="RefSeq" id="WP_358130430.1">
    <property type="nucleotide sequence ID" value="NZ_JBFALK010000002.1"/>
</dbReference>
<evidence type="ECO:0008006" key="5">
    <source>
        <dbReference type="Google" id="ProtNLM"/>
    </source>
</evidence>
<organism evidence="3 4">
    <name type="scientific">Microtetraspora glauca</name>
    <dbReference type="NCBI Taxonomy" id="1996"/>
    <lineage>
        <taxon>Bacteria</taxon>
        <taxon>Bacillati</taxon>
        <taxon>Actinomycetota</taxon>
        <taxon>Actinomycetes</taxon>
        <taxon>Streptosporangiales</taxon>
        <taxon>Streptosporangiaceae</taxon>
        <taxon>Microtetraspora</taxon>
    </lineage>
</organism>
<feature type="transmembrane region" description="Helical" evidence="2">
    <location>
        <begin position="72"/>
        <end position="92"/>
    </location>
</feature>
<sequence>MDTISPVHGSTSGSQAPERIADVGGSADGGRPASRRRGAAAFLTSRWLPAIAASGLSVAVLLHYGVSLRDLVVFSAYVLLCVTVPGVLLIRALYKGRRTWAEEIALGLALGYAIEVFTYIAARAIGLPLLVLVWPATTYAIFIAVPRLRRHWRGGRHTGTAPLWFSWALVLLVAYLLGWGAASYFAVTPLDWPGLAAAPPDVPFHLALTGELKHQMPPMVPMVAGEPLLYHWFVYAHFAASSWITGVEPLVLVNRIGVLPMLPALVVLIGMTARRVTRSWTAALLATAGTIMVAIPGFFVGQNGPFSWGGVPDLAWTSPTQTFGALLFAPVVLLLIDLLEHRRTGSAWILLAIFLLGVMGAKATYLPMLGAGLVAITLVEAVRHRRLHRPALVALGMTAACLLYAQCVLFGGARSAIVVAPLFFMRTCWQAWRGLGAAVEPPTGSLVGVTLVFLLSWLVMWSGILGLLSRSRSLTRHSVILMLGIGVIGLGTALMLGHPGRSQLFFMYGAYPYLVILSVYGLLVLVRRARVPRRAAICAAVAGIAVAYLIPFVCGVTIPLGQGEDDSVLYRPYLVLVAVSALAGIFLLRTWGGYRAWALMSVASVAIALQADVQGHVLSVLPRVVGAGLHEAAGSTEFQESQAVQSTLTAPGLMAAGRWLRSHSDPRDLIATNAHCRPDGQVACDERHFWVAALSERRVLVEGWAFTGTNMSHWRPGASPEYLPFWDRERLRANDLAFTSPSREAMKRLRDRYGVRWLFVDERDASSRIGAFATLRFRSPGCAIYELPRAA</sequence>
<name>A0ABV3G958_MICGL</name>
<feature type="transmembrane region" description="Helical" evidence="2">
    <location>
        <begin position="504"/>
        <end position="525"/>
    </location>
</feature>
<evidence type="ECO:0000313" key="3">
    <source>
        <dbReference type="EMBL" id="MEV0968122.1"/>
    </source>
</evidence>
<evidence type="ECO:0000256" key="2">
    <source>
        <dbReference type="SAM" id="Phobius"/>
    </source>
</evidence>
<keyword evidence="2" id="KW-0472">Membrane</keyword>
<dbReference type="EMBL" id="JBFALK010000002">
    <property type="protein sequence ID" value="MEV0968122.1"/>
    <property type="molecule type" value="Genomic_DNA"/>
</dbReference>
<feature type="transmembrane region" description="Helical" evidence="2">
    <location>
        <begin position="444"/>
        <end position="467"/>
    </location>
</feature>
<feature type="region of interest" description="Disordered" evidence="1">
    <location>
        <begin position="1"/>
        <end position="33"/>
    </location>
</feature>
<comment type="caution">
    <text evidence="3">The sequence shown here is derived from an EMBL/GenBank/DDBJ whole genome shotgun (WGS) entry which is preliminary data.</text>
</comment>
<protein>
    <recommendedName>
        <fullName evidence="5">Glycosyltransferase RgtA/B/C/D-like domain-containing protein</fullName>
    </recommendedName>
</protein>
<gene>
    <name evidence="3" type="ORF">AB0I59_05770</name>
</gene>
<feature type="transmembrane region" description="Helical" evidence="2">
    <location>
        <begin position="346"/>
        <end position="379"/>
    </location>
</feature>
<feature type="transmembrane region" description="Helical" evidence="2">
    <location>
        <begin position="127"/>
        <end position="145"/>
    </location>
</feature>
<feature type="transmembrane region" description="Helical" evidence="2">
    <location>
        <begin position="570"/>
        <end position="591"/>
    </location>
</feature>
<feature type="transmembrane region" description="Helical" evidence="2">
    <location>
        <begin position="391"/>
        <end position="409"/>
    </location>
</feature>
<feature type="transmembrane region" description="Helical" evidence="2">
    <location>
        <begin position="165"/>
        <end position="187"/>
    </location>
</feature>
<reference evidence="3 4" key="1">
    <citation type="submission" date="2024-06" db="EMBL/GenBank/DDBJ databases">
        <title>The Natural Products Discovery Center: Release of the First 8490 Sequenced Strains for Exploring Actinobacteria Biosynthetic Diversity.</title>
        <authorList>
            <person name="Kalkreuter E."/>
            <person name="Kautsar S.A."/>
            <person name="Yang D."/>
            <person name="Bader C.D."/>
            <person name="Teijaro C.N."/>
            <person name="Fluegel L."/>
            <person name="Davis C.M."/>
            <person name="Simpson J.R."/>
            <person name="Lauterbach L."/>
            <person name="Steele A.D."/>
            <person name="Gui C."/>
            <person name="Meng S."/>
            <person name="Li G."/>
            <person name="Viehrig K."/>
            <person name="Ye F."/>
            <person name="Su P."/>
            <person name="Kiefer A.F."/>
            <person name="Nichols A."/>
            <person name="Cepeda A.J."/>
            <person name="Yan W."/>
            <person name="Fan B."/>
            <person name="Jiang Y."/>
            <person name="Adhikari A."/>
            <person name="Zheng C.-J."/>
            <person name="Schuster L."/>
            <person name="Cowan T.M."/>
            <person name="Smanski M.J."/>
            <person name="Chevrette M.G."/>
            <person name="De Carvalho L.P.S."/>
            <person name="Shen B."/>
        </authorList>
    </citation>
    <scope>NUCLEOTIDE SEQUENCE [LARGE SCALE GENOMIC DNA]</scope>
    <source>
        <strain evidence="3 4">NPDC050100</strain>
    </source>
</reference>
<evidence type="ECO:0000313" key="4">
    <source>
        <dbReference type="Proteomes" id="UP001551675"/>
    </source>
</evidence>
<evidence type="ECO:0000256" key="1">
    <source>
        <dbReference type="SAM" id="MobiDB-lite"/>
    </source>
</evidence>